<protein>
    <recommendedName>
        <fullName evidence="4">Transmembrane protein 216</fullName>
    </recommendedName>
</protein>
<evidence type="ECO:0000313" key="3">
    <source>
        <dbReference type="Proteomes" id="UP001500889"/>
    </source>
</evidence>
<feature type="transmembrane region" description="Helical" evidence="1">
    <location>
        <begin position="40"/>
        <end position="61"/>
    </location>
</feature>
<keyword evidence="1" id="KW-0472">Membrane</keyword>
<dbReference type="EMBL" id="AP029265">
    <property type="protein sequence ID" value="BFF97229.1"/>
    <property type="molecule type" value="Genomic_DNA"/>
</dbReference>
<keyword evidence="1" id="KW-1133">Transmembrane helix</keyword>
<feature type="transmembrane region" description="Helical" evidence="1">
    <location>
        <begin position="73"/>
        <end position="94"/>
    </location>
</feature>
<sequence length="148" mass="16927">MLQPESTLLLGAYVIAIFDLLCASLFAGLCLNTIFEHLSWLSIFAVVFGIFWVSMIFVLFLGIYARNPRCLRAWIRFSMGGILLEMCLLLYAVFRESKFQIGLVRNGLFLVASLIVELIFLFTICQFYKALARCKVCQRPLEIKGKPR</sequence>
<keyword evidence="3" id="KW-1185">Reference proteome</keyword>
<dbReference type="Proteomes" id="UP001500889">
    <property type="component" value="Chromosome J"/>
</dbReference>
<reference evidence="2 3" key="1">
    <citation type="submission" date="2024-02" db="EMBL/GenBank/DDBJ databases">
        <title>A chromosome-level genome assembly of Drosophila madeirensis, a fruit fly species endemic to Madeira island.</title>
        <authorList>
            <person name="Tomihara K."/>
            <person name="Llopart A."/>
            <person name="Yamamoto D."/>
        </authorList>
    </citation>
    <scope>NUCLEOTIDE SEQUENCE [LARGE SCALE GENOMIC DNA]</scope>
    <source>
        <strain evidence="2 3">RF1</strain>
    </source>
</reference>
<evidence type="ECO:0008006" key="4">
    <source>
        <dbReference type="Google" id="ProtNLM"/>
    </source>
</evidence>
<feature type="transmembrane region" description="Helical" evidence="1">
    <location>
        <begin position="12"/>
        <end position="34"/>
    </location>
</feature>
<name>A0AAU9FNV2_DROMD</name>
<evidence type="ECO:0000313" key="2">
    <source>
        <dbReference type="EMBL" id="BFF97229.1"/>
    </source>
</evidence>
<dbReference type="AlphaFoldDB" id="A0AAU9FNV2"/>
<evidence type="ECO:0000256" key="1">
    <source>
        <dbReference type="SAM" id="Phobius"/>
    </source>
</evidence>
<organism evidence="2 3">
    <name type="scientific">Drosophila madeirensis</name>
    <name type="common">Fruit fly</name>
    <dbReference type="NCBI Taxonomy" id="30013"/>
    <lineage>
        <taxon>Eukaryota</taxon>
        <taxon>Metazoa</taxon>
        <taxon>Ecdysozoa</taxon>
        <taxon>Arthropoda</taxon>
        <taxon>Hexapoda</taxon>
        <taxon>Insecta</taxon>
        <taxon>Pterygota</taxon>
        <taxon>Neoptera</taxon>
        <taxon>Endopterygota</taxon>
        <taxon>Diptera</taxon>
        <taxon>Brachycera</taxon>
        <taxon>Muscomorpha</taxon>
        <taxon>Ephydroidea</taxon>
        <taxon>Drosophilidae</taxon>
        <taxon>Drosophila</taxon>
        <taxon>Sophophora</taxon>
    </lineage>
</organism>
<accession>A0AAU9FNV2</accession>
<proteinExistence type="predicted"/>
<keyword evidence="1" id="KW-0812">Transmembrane</keyword>
<gene>
    <name evidence="2" type="ORF">DMAD_05682</name>
</gene>
<feature type="transmembrane region" description="Helical" evidence="1">
    <location>
        <begin position="106"/>
        <end position="125"/>
    </location>
</feature>